<name>A0AAV2DVK9_9ROSI</name>
<feature type="coiled-coil region" evidence="1">
    <location>
        <begin position="124"/>
        <end position="258"/>
    </location>
</feature>
<feature type="compositionally biased region" description="Basic and acidic residues" evidence="2">
    <location>
        <begin position="600"/>
        <end position="626"/>
    </location>
</feature>
<organism evidence="3 4">
    <name type="scientific">Linum trigynum</name>
    <dbReference type="NCBI Taxonomy" id="586398"/>
    <lineage>
        <taxon>Eukaryota</taxon>
        <taxon>Viridiplantae</taxon>
        <taxon>Streptophyta</taxon>
        <taxon>Embryophyta</taxon>
        <taxon>Tracheophyta</taxon>
        <taxon>Spermatophyta</taxon>
        <taxon>Magnoliopsida</taxon>
        <taxon>eudicotyledons</taxon>
        <taxon>Gunneridae</taxon>
        <taxon>Pentapetalae</taxon>
        <taxon>rosids</taxon>
        <taxon>fabids</taxon>
        <taxon>Malpighiales</taxon>
        <taxon>Linaceae</taxon>
        <taxon>Linum</taxon>
    </lineage>
</organism>
<evidence type="ECO:0000256" key="1">
    <source>
        <dbReference type="SAM" id="Coils"/>
    </source>
</evidence>
<proteinExistence type="predicted"/>
<dbReference type="AlphaFoldDB" id="A0AAV2DVK9"/>
<keyword evidence="1" id="KW-0175">Coiled coil</keyword>
<feature type="coiled-coil region" evidence="1">
    <location>
        <begin position="10"/>
        <end position="51"/>
    </location>
</feature>
<sequence>MQEKLVKPEEMVKEEGMEDLRNRLSEVEAERDRLRDELQVMKMVAEHANNRLTESMTTGRVADVFSELNHAVEALTISSEDLKIKEKMIQSLTAEVVNSKESQAKLVDDLGKAKSTEVESLDKLSKISRRAAELESELEKLKQSESKMIESLMEQTKQFEKVKIELEESKLEAENLRERLDRLEAKEESESHHIDYGISRSPSEEQLSDLKVELQAAKESLARAHKAETAAAMKSYGLVEENESLKIQLRKATEAEENSKIALDDLAMALKEVIMESKAAREKLIGTQGELEHYRREAEDSRERVRSAEERQRARIEEARREAEQYRNAAERLRLDAEESVSAWSVKEKGFVECIRKAEAERDAAVKENRRLEELIAEEVNAGKATKQEAQNLRDIMKQALNEATAAKESAAIAQSENSQLKDALNEKDDALVFITKENESLRANEAAAQEKIKELKQKLAESAAGKTGKEGKAEEKDHKEKEGGGDHHQKNQKSHGGGGGGGGGSESATTTSAAPPKEHARKLSSAFSFNLRELIIPSKAAKEAAEEQEKKDHHENEEFEDAEDFDPLKGSIFDVVESPPAPQPAAPKHQRKKSFTFSEPEHEAAAPADEFEHLEGDDLDGDKNNPRKKRALLRRFGEMITRRRGYHRKEPSMGGGGEGHKREPSLGGGGLDGLKKELSLGSEGQKKETPGGGEGHKREMSPALEDF</sequence>
<gene>
    <name evidence="3" type="ORF">LTRI10_LOCUS19263</name>
</gene>
<evidence type="ECO:0000313" key="4">
    <source>
        <dbReference type="Proteomes" id="UP001497516"/>
    </source>
</evidence>
<dbReference type="PANTHER" id="PTHR35164">
    <property type="entry name" value="EXPRESSED PROTEIN"/>
    <property type="match status" value="1"/>
</dbReference>
<protein>
    <submittedName>
        <fullName evidence="3">Uncharacterized protein</fullName>
    </submittedName>
</protein>
<feature type="region of interest" description="Disordered" evidence="2">
    <location>
        <begin position="540"/>
        <end position="708"/>
    </location>
</feature>
<dbReference type="PANTHER" id="PTHR35164:SF9">
    <property type="entry name" value="EXPRESSED PROTEIN"/>
    <property type="match status" value="1"/>
</dbReference>
<evidence type="ECO:0000256" key="2">
    <source>
        <dbReference type="SAM" id="MobiDB-lite"/>
    </source>
</evidence>
<keyword evidence="4" id="KW-1185">Reference proteome</keyword>
<feature type="compositionally biased region" description="Gly residues" evidence="2">
    <location>
        <begin position="496"/>
        <end position="506"/>
    </location>
</feature>
<reference evidence="3 4" key="1">
    <citation type="submission" date="2024-04" db="EMBL/GenBank/DDBJ databases">
        <authorList>
            <person name="Fracassetti M."/>
        </authorList>
    </citation>
    <scope>NUCLEOTIDE SEQUENCE [LARGE SCALE GENOMIC DNA]</scope>
</reference>
<evidence type="ECO:0000313" key="3">
    <source>
        <dbReference type="EMBL" id="CAL1377629.1"/>
    </source>
</evidence>
<dbReference type="EMBL" id="OZ034816">
    <property type="protein sequence ID" value="CAL1377629.1"/>
    <property type="molecule type" value="Genomic_DNA"/>
</dbReference>
<feature type="compositionally biased region" description="Basic and acidic residues" evidence="2">
    <location>
        <begin position="674"/>
        <end position="701"/>
    </location>
</feature>
<feature type="compositionally biased region" description="Basic and acidic residues" evidence="2">
    <location>
        <begin position="468"/>
        <end position="490"/>
    </location>
</feature>
<accession>A0AAV2DVK9</accession>
<feature type="region of interest" description="Disordered" evidence="2">
    <location>
        <begin position="459"/>
        <end position="526"/>
    </location>
</feature>
<dbReference type="Proteomes" id="UP001497516">
    <property type="component" value="Chromosome 3"/>
</dbReference>
<feature type="compositionally biased region" description="Basic and acidic residues" evidence="2">
    <location>
        <begin position="541"/>
        <end position="557"/>
    </location>
</feature>